<dbReference type="Proteomes" id="UP000694390">
    <property type="component" value="Chromosome 5"/>
</dbReference>
<organism evidence="1 2">
    <name type="scientific">Gopherus evgoodei</name>
    <name type="common">Goodes thornscrub tortoise</name>
    <dbReference type="NCBI Taxonomy" id="1825980"/>
    <lineage>
        <taxon>Eukaryota</taxon>
        <taxon>Metazoa</taxon>
        <taxon>Chordata</taxon>
        <taxon>Craniata</taxon>
        <taxon>Vertebrata</taxon>
        <taxon>Euteleostomi</taxon>
        <taxon>Archelosauria</taxon>
        <taxon>Testudinata</taxon>
        <taxon>Testudines</taxon>
        <taxon>Cryptodira</taxon>
        <taxon>Durocryptodira</taxon>
        <taxon>Testudinoidea</taxon>
        <taxon>Testudinidae</taxon>
        <taxon>Gopherus</taxon>
    </lineage>
</organism>
<dbReference type="AlphaFoldDB" id="A0A8C4WES4"/>
<reference evidence="1" key="1">
    <citation type="submission" date="2019-06" db="EMBL/GenBank/DDBJ databases">
        <title>G10K-VGP Goodes thornscrub tortoise genome, primary haplotype.</title>
        <authorList>
            <person name="Murphy B."/>
            <person name="Edwards T."/>
            <person name="Rhie A."/>
            <person name="Koren S."/>
            <person name="Phillippy A."/>
            <person name="Fedrigo O."/>
            <person name="Haase B."/>
            <person name="Mountcastle J."/>
            <person name="Lewin H."/>
            <person name="Damas J."/>
            <person name="Howe K."/>
            <person name="Formenti G."/>
            <person name="Myers G."/>
            <person name="Durbin R."/>
            <person name="Jarvis E.D."/>
        </authorList>
    </citation>
    <scope>NUCLEOTIDE SEQUENCE [LARGE SCALE GENOMIC DNA]</scope>
</reference>
<reference evidence="1" key="3">
    <citation type="submission" date="2025-09" db="UniProtKB">
        <authorList>
            <consortium name="Ensembl"/>
        </authorList>
    </citation>
    <scope>IDENTIFICATION</scope>
</reference>
<keyword evidence="2" id="KW-1185">Reference proteome</keyword>
<name>A0A8C4WES4_9SAUR</name>
<reference evidence="1" key="2">
    <citation type="submission" date="2025-08" db="UniProtKB">
        <authorList>
            <consortium name="Ensembl"/>
        </authorList>
    </citation>
    <scope>IDENTIFICATION</scope>
</reference>
<dbReference type="PANTHER" id="PTHR22647:SF3">
    <property type="entry name" value="SH3 DOMAIN AND TETRATRICOPEPTIDE REPEAT-CONTAINING PROTEIN 1"/>
    <property type="match status" value="1"/>
</dbReference>
<gene>
    <name evidence="1" type="primary">SH3TC1</name>
</gene>
<evidence type="ECO:0000313" key="1">
    <source>
        <dbReference type="Ensembl" id="ENSGEVP00005014140.1"/>
    </source>
</evidence>
<dbReference type="Ensembl" id="ENSGEVT00005014828.1">
    <property type="protein sequence ID" value="ENSGEVP00005014140.1"/>
    <property type="gene ID" value="ENSGEVG00005009702.1"/>
</dbReference>
<evidence type="ECO:0000313" key="2">
    <source>
        <dbReference type="Proteomes" id="UP000694390"/>
    </source>
</evidence>
<dbReference type="InterPro" id="IPR042772">
    <property type="entry name" value="SH3TC1/SH3TC2"/>
</dbReference>
<dbReference type="GeneTree" id="ENSGT00530000063812"/>
<protein>
    <submittedName>
        <fullName evidence="1">SH3 domain and tetratricopeptide repeats 1</fullName>
    </submittedName>
</protein>
<sequence length="196" mass="22868">MQQARILCIARSKYTFTSEVWRAVLNMDPTNFEGFPKFDRTGCPIPKNLCDYKLIFFSDISLKLIMVKRKSGLPDPRLQGELRGRLRLLENDSREVMAELSARLLSIHSDQDLIVVTFKTFEEIWKFLTYHSLGFINHCMENLLLDQSFWLCSQEENEAKQEEAGIEVCINEESLNLMYRGLLIQEGKETLIPFHQ</sequence>
<dbReference type="PANTHER" id="PTHR22647">
    <property type="entry name" value="SH3 DOMAIN AND TETRATRICOPEPTIDE REPEATS CONTAINING PROTEIN"/>
    <property type="match status" value="1"/>
</dbReference>
<accession>A0A8C4WES4</accession>
<proteinExistence type="predicted"/>